<dbReference type="EMBL" id="AMKT01000111">
    <property type="protein sequence ID" value="OXG10359.1"/>
    <property type="molecule type" value="Genomic_DNA"/>
</dbReference>
<gene>
    <name evidence="1" type="ORF">C361_06899</name>
</gene>
<evidence type="ECO:0000313" key="2">
    <source>
        <dbReference type="Proteomes" id="UP000199727"/>
    </source>
</evidence>
<protein>
    <submittedName>
        <fullName evidence="1">Uncharacterized protein</fullName>
    </submittedName>
</protein>
<sequence length="66" mass="6999">MVAPRKEIWLEPNYGCEATQSGSPNFPNVYRGNCRDPILVVVDAGDGGGIHWKDLGDGLGKTGPDG</sequence>
<organism evidence="1 2">
    <name type="scientific">Cryptococcus neoformans Tu259-1</name>
    <dbReference type="NCBI Taxonomy" id="1230072"/>
    <lineage>
        <taxon>Eukaryota</taxon>
        <taxon>Fungi</taxon>
        <taxon>Dikarya</taxon>
        <taxon>Basidiomycota</taxon>
        <taxon>Agaricomycotina</taxon>
        <taxon>Tremellomycetes</taxon>
        <taxon>Tremellales</taxon>
        <taxon>Cryptococcaceae</taxon>
        <taxon>Cryptococcus</taxon>
        <taxon>Cryptococcus neoformans species complex</taxon>
    </lineage>
</organism>
<dbReference type="Proteomes" id="UP000199727">
    <property type="component" value="Unassembled WGS sequence"/>
</dbReference>
<proteinExistence type="predicted"/>
<dbReference type="AlphaFoldDB" id="A0A854Q528"/>
<name>A0A854Q528_CRYNE</name>
<comment type="caution">
    <text evidence="1">The sequence shown here is derived from an EMBL/GenBank/DDBJ whole genome shotgun (WGS) entry which is preliminary data.</text>
</comment>
<evidence type="ECO:0000313" key="1">
    <source>
        <dbReference type="EMBL" id="OXG10359.1"/>
    </source>
</evidence>
<accession>A0A854Q528</accession>
<reference evidence="1 2" key="1">
    <citation type="submission" date="2017-06" db="EMBL/GenBank/DDBJ databases">
        <title>Global population genomics of the pathogenic fungus Cryptococcus neoformans var. grubii.</title>
        <authorList>
            <person name="Cuomo C."/>
            <person name="Litvintseva A."/>
            <person name="Chen Y."/>
            <person name="Young S."/>
            <person name="Zeng Q."/>
            <person name="Chapman S."/>
            <person name="Gujja S."/>
            <person name="Saif S."/>
            <person name="Birren B."/>
        </authorList>
    </citation>
    <scope>NUCLEOTIDE SEQUENCE [LARGE SCALE GENOMIC DNA]</scope>
    <source>
        <strain evidence="1 2">Tu259-1</strain>
    </source>
</reference>